<dbReference type="Gene3D" id="1.25.40.10">
    <property type="entry name" value="Tetratricopeptide repeat domain"/>
    <property type="match status" value="2"/>
</dbReference>
<feature type="repeat" description="TPR" evidence="3">
    <location>
        <begin position="133"/>
        <end position="166"/>
    </location>
</feature>
<evidence type="ECO:0000256" key="3">
    <source>
        <dbReference type="PROSITE-ProRule" id="PRU00339"/>
    </source>
</evidence>
<feature type="repeat" description="TPR" evidence="3">
    <location>
        <begin position="283"/>
        <end position="316"/>
    </location>
</feature>
<comment type="caution">
    <text evidence="4">The sequence shown here is derived from an EMBL/GenBank/DDBJ whole genome shotgun (WGS) entry which is preliminary data.</text>
</comment>
<evidence type="ECO:0000256" key="1">
    <source>
        <dbReference type="ARBA" id="ARBA00022737"/>
    </source>
</evidence>
<feature type="repeat" description="TPR" evidence="3">
    <location>
        <begin position="385"/>
        <end position="418"/>
    </location>
</feature>
<keyword evidence="5" id="KW-1185">Reference proteome</keyword>
<dbReference type="EMBL" id="JACYFG010000006">
    <property type="protein sequence ID" value="MBD5778940.1"/>
    <property type="molecule type" value="Genomic_DNA"/>
</dbReference>
<evidence type="ECO:0000256" key="2">
    <source>
        <dbReference type="ARBA" id="ARBA00022803"/>
    </source>
</evidence>
<keyword evidence="1" id="KW-0677">Repeat</keyword>
<feature type="repeat" description="TPR" evidence="3">
    <location>
        <begin position="99"/>
        <end position="132"/>
    </location>
</feature>
<keyword evidence="2 3" id="KW-0802">TPR repeat</keyword>
<name>A0A927F859_9BACT</name>
<dbReference type="InterPro" id="IPR011990">
    <property type="entry name" value="TPR-like_helical_dom_sf"/>
</dbReference>
<organism evidence="4 5">
    <name type="scientific">Pelagicoccus enzymogenes</name>
    <dbReference type="NCBI Taxonomy" id="2773457"/>
    <lineage>
        <taxon>Bacteria</taxon>
        <taxon>Pseudomonadati</taxon>
        <taxon>Verrucomicrobiota</taxon>
        <taxon>Opitutia</taxon>
        <taxon>Puniceicoccales</taxon>
        <taxon>Pelagicoccaceae</taxon>
        <taxon>Pelagicoccus</taxon>
    </lineage>
</organism>
<sequence length="473" mass="53177">MKKLIPIALVLAGIAAGFLLWQKSAKTAALVHDATPEIPSTIENSELLERIQIATTQAKDGPKPIEGLAELSRLYHANGYTREAWQCYATLVLAEPNEATWQYHFGRILAGYGQLEEATPLFQKTIDLAPDYIPARIRLGDTLLKQNKFEAADSVYSETLSKDPENAYALVGLARVAIAKEDYSLARTHLEKAVQKTNFQIGADLLGDVYKKLNLPNLENRVLQQMEWGSYADIPDPWSLSLMDDCYDAYQVSIAGGWVAHQGDVIKGLRYIRKAVDLEPDNPTLQYQIGGIYLSLDDIDKAEPHFRRCVELQPTHADAWLSLIEIAKRRQSPTLVRRTLDAALRAAPNSPSLNIEKGKALLALRRFDEALPYFKRSIELRPHEAVGYIELAQAYISQDRLEEGMAQMSEALAREPNHPVVLSTMVFDSILRSDRQAADQWFAQVRNQARIRPKEIAQLEQMYQKQFGAPAPR</sequence>
<reference evidence="4" key="1">
    <citation type="submission" date="2020-09" db="EMBL/GenBank/DDBJ databases">
        <title>Pelagicoccus enzymogenes sp. nov. with an EPS production, isolated from marine sediment.</title>
        <authorList>
            <person name="Feng X."/>
        </authorList>
    </citation>
    <scope>NUCLEOTIDE SEQUENCE</scope>
    <source>
        <strain evidence="4">NFK12</strain>
    </source>
</reference>
<dbReference type="InterPro" id="IPR051012">
    <property type="entry name" value="CellSynth/LPSAsmb/PSIAsmb"/>
</dbReference>
<protein>
    <submittedName>
        <fullName evidence="4">Tetratricopeptide repeat protein</fullName>
    </submittedName>
</protein>
<accession>A0A927F859</accession>
<dbReference type="RefSeq" id="WP_191616065.1">
    <property type="nucleotide sequence ID" value="NZ_JACYFG010000006.1"/>
</dbReference>
<dbReference type="PROSITE" id="PS50005">
    <property type="entry name" value="TPR"/>
    <property type="match status" value="5"/>
</dbReference>
<dbReference type="Pfam" id="PF14559">
    <property type="entry name" value="TPR_19"/>
    <property type="match status" value="1"/>
</dbReference>
<dbReference type="Pfam" id="PF13432">
    <property type="entry name" value="TPR_16"/>
    <property type="match status" value="1"/>
</dbReference>
<dbReference type="Proteomes" id="UP000622317">
    <property type="component" value="Unassembled WGS sequence"/>
</dbReference>
<dbReference type="PANTHER" id="PTHR45586">
    <property type="entry name" value="TPR REPEAT-CONTAINING PROTEIN PA4667"/>
    <property type="match status" value="1"/>
</dbReference>
<evidence type="ECO:0000313" key="5">
    <source>
        <dbReference type="Proteomes" id="UP000622317"/>
    </source>
</evidence>
<evidence type="ECO:0000313" key="4">
    <source>
        <dbReference type="EMBL" id="MBD5778940.1"/>
    </source>
</evidence>
<gene>
    <name evidence="4" type="ORF">IEN85_05505</name>
</gene>
<dbReference type="AlphaFoldDB" id="A0A927F859"/>
<dbReference type="PANTHER" id="PTHR45586:SF1">
    <property type="entry name" value="LIPOPOLYSACCHARIDE ASSEMBLY PROTEIN B"/>
    <property type="match status" value="1"/>
</dbReference>
<dbReference type="SMART" id="SM00028">
    <property type="entry name" value="TPR"/>
    <property type="match status" value="7"/>
</dbReference>
<proteinExistence type="predicted"/>
<feature type="repeat" description="TPR" evidence="3">
    <location>
        <begin position="351"/>
        <end position="384"/>
    </location>
</feature>
<dbReference type="Pfam" id="PF13181">
    <property type="entry name" value="TPR_8"/>
    <property type="match status" value="1"/>
</dbReference>
<dbReference type="InterPro" id="IPR019734">
    <property type="entry name" value="TPR_rpt"/>
</dbReference>
<dbReference type="SUPFAM" id="SSF48452">
    <property type="entry name" value="TPR-like"/>
    <property type="match status" value="2"/>
</dbReference>